<sequence>MKQKYVLSKDDEKKQFAIKEYAELDKDILSLLCEEIYESEAVAEAIESGKEALIRVIRTRNLFPPSIYMNPLADAITDLFRSEETSADVFFDDIEFLIRERGEAAAAKIEDEAAEIEELLDETDEISEEFGEDDTISSISSNASIKIADDESLDVEDEG</sequence>
<comment type="caution">
    <text evidence="2">The sequence shown here is derived from an EMBL/GenBank/DDBJ whole genome shotgun (WGS) entry which is preliminary data.</text>
</comment>
<reference evidence="3" key="1">
    <citation type="submission" date="2017-11" db="EMBL/GenBank/DDBJ databases">
        <authorList>
            <person name="Watanabe M."/>
            <person name="Kojima H."/>
        </authorList>
    </citation>
    <scope>NUCLEOTIDE SEQUENCE [LARGE SCALE GENOMIC DNA]</scope>
    <source>
        <strain evidence="3">Tokyo 01</strain>
    </source>
</reference>
<reference evidence="3" key="2">
    <citation type="submission" date="2019-01" db="EMBL/GenBank/DDBJ databases">
        <title>Genome sequence of Desulfonema ishimotonii strain Tokyo 01.</title>
        <authorList>
            <person name="Fukui M."/>
        </authorList>
    </citation>
    <scope>NUCLEOTIDE SEQUENCE [LARGE SCALE GENOMIC DNA]</scope>
    <source>
        <strain evidence="3">Tokyo 01</strain>
    </source>
</reference>
<dbReference type="AlphaFoldDB" id="A0A401FRR5"/>
<organism evidence="2 3">
    <name type="scientific">Desulfonema ishimotonii</name>
    <dbReference type="NCBI Taxonomy" id="45657"/>
    <lineage>
        <taxon>Bacteria</taxon>
        <taxon>Pseudomonadati</taxon>
        <taxon>Thermodesulfobacteriota</taxon>
        <taxon>Desulfobacteria</taxon>
        <taxon>Desulfobacterales</taxon>
        <taxon>Desulfococcaceae</taxon>
        <taxon>Desulfonema</taxon>
    </lineage>
</organism>
<dbReference type="EMBL" id="BEXT01000001">
    <property type="protein sequence ID" value="GBC59651.1"/>
    <property type="molecule type" value="Genomic_DNA"/>
</dbReference>
<gene>
    <name evidence="2" type="ORF">DENIS_0592</name>
</gene>
<dbReference type="Proteomes" id="UP000288096">
    <property type="component" value="Unassembled WGS sequence"/>
</dbReference>
<keyword evidence="3" id="KW-1185">Reference proteome</keyword>
<dbReference type="OrthoDB" id="5420426at2"/>
<proteinExistence type="predicted"/>
<name>A0A401FRR5_9BACT</name>
<protein>
    <submittedName>
        <fullName evidence="2">Uncharacterized protein</fullName>
    </submittedName>
</protein>
<feature type="coiled-coil region" evidence="1">
    <location>
        <begin position="99"/>
        <end position="129"/>
    </location>
</feature>
<evidence type="ECO:0000256" key="1">
    <source>
        <dbReference type="SAM" id="Coils"/>
    </source>
</evidence>
<evidence type="ECO:0000313" key="3">
    <source>
        <dbReference type="Proteomes" id="UP000288096"/>
    </source>
</evidence>
<dbReference type="RefSeq" id="WP_124327148.1">
    <property type="nucleotide sequence ID" value="NZ_BEXT01000001.1"/>
</dbReference>
<evidence type="ECO:0000313" key="2">
    <source>
        <dbReference type="EMBL" id="GBC59651.1"/>
    </source>
</evidence>
<keyword evidence="1" id="KW-0175">Coiled coil</keyword>
<accession>A0A401FRR5</accession>